<feature type="domain" description="GATA-type" evidence="3">
    <location>
        <begin position="304"/>
        <end position="357"/>
    </location>
</feature>
<dbReference type="PROSITE" id="PS50114">
    <property type="entry name" value="GATA_ZN_FINGER_2"/>
    <property type="match status" value="1"/>
</dbReference>
<dbReference type="EMBL" id="ML170156">
    <property type="protein sequence ID" value="TDL29391.1"/>
    <property type="molecule type" value="Genomic_DNA"/>
</dbReference>
<keyword evidence="5" id="KW-1185">Reference proteome</keyword>
<reference evidence="4 5" key="1">
    <citation type="submission" date="2018-06" db="EMBL/GenBank/DDBJ databases">
        <title>A transcriptomic atlas of mushroom development highlights an independent origin of complex multicellularity.</title>
        <authorList>
            <consortium name="DOE Joint Genome Institute"/>
            <person name="Krizsan K."/>
            <person name="Almasi E."/>
            <person name="Merenyi Z."/>
            <person name="Sahu N."/>
            <person name="Viragh M."/>
            <person name="Koszo T."/>
            <person name="Mondo S."/>
            <person name="Kiss B."/>
            <person name="Balint B."/>
            <person name="Kues U."/>
            <person name="Barry K."/>
            <person name="Hegedus J.C."/>
            <person name="Henrissat B."/>
            <person name="Johnson J."/>
            <person name="Lipzen A."/>
            <person name="Ohm R."/>
            <person name="Nagy I."/>
            <person name="Pangilinan J."/>
            <person name="Yan J."/>
            <person name="Xiong Y."/>
            <person name="Grigoriev I.V."/>
            <person name="Hibbett D.S."/>
            <person name="Nagy L.G."/>
        </authorList>
    </citation>
    <scope>NUCLEOTIDE SEQUENCE [LARGE SCALE GENOMIC DNA]</scope>
    <source>
        <strain evidence="4 5">SZMC22713</strain>
    </source>
</reference>
<feature type="compositionally biased region" description="Low complexity" evidence="2">
    <location>
        <begin position="393"/>
        <end position="402"/>
    </location>
</feature>
<keyword evidence="1" id="KW-0863">Zinc-finger</keyword>
<evidence type="ECO:0000259" key="3">
    <source>
        <dbReference type="PROSITE" id="PS50114"/>
    </source>
</evidence>
<dbReference type="SUPFAM" id="SSF57716">
    <property type="entry name" value="Glucocorticoid receptor-like (DNA-binding domain)"/>
    <property type="match status" value="1"/>
</dbReference>
<protein>
    <recommendedName>
        <fullName evidence="3">GATA-type domain-containing protein</fullName>
    </recommendedName>
</protein>
<dbReference type="OrthoDB" id="515401at2759"/>
<feature type="region of interest" description="Disordered" evidence="2">
    <location>
        <begin position="440"/>
        <end position="549"/>
    </location>
</feature>
<organism evidence="4 5">
    <name type="scientific">Rickenella mellea</name>
    <dbReference type="NCBI Taxonomy" id="50990"/>
    <lineage>
        <taxon>Eukaryota</taxon>
        <taxon>Fungi</taxon>
        <taxon>Dikarya</taxon>
        <taxon>Basidiomycota</taxon>
        <taxon>Agaricomycotina</taxon>
        <taxon>Agaricomycetes</taxon>
        <taxon>Hymenochaetales</taxon>
        <taxon>Rickenellaceae</taxon>
        <taxon>Rickenella</taxon>
    </lineage>
</organism>
<dbReference type="GO" id="GO:0006355">
    <property type="term" value="P:regulation of DNA-templated transcription"/>
    <property type="evidence" value="ECO:0007669"/>
    <property type="project" value="InterPro"/>
</dbReference>
<evidence type="ECO:0000256" key="1">
    <source>
        <dbReference type="PROSITE-ProRule" id="PRU00094"/>
    </source>
</evidence>
<accession>A0A4R5XE86</accession>
<dbReference type="AlphaFoldDB" id="A0A4R5XE86"/>
<dbReference type="Gene3D" id="3.30.50.10">
    <property type="entry name" value="Erythroid Transcription Factor GATA-1, subunit A"/>
    <property type="match status" value="1"/>
</dbReference>
<dbReference type="VEuPathDB" id="FungiDB:BD410DRAFT_833704"/>
<proteinExistence type="predicted"/>
<dbReference type="Pfam" id="PF00320">
    <property type="entry name" value="GATA"/>
    <property type="match status" value="1"/>
</dbReference>
<dbReference type="CDD" id="cd00202">
    <property type="entry name" value="ZnF_GATA"/>
    <property type="match status" value="1"/>
</dbReference>
<dbReference type="InterPro" id="IPR000679">
    <property type="entry name" value="Znf_GATA"/>
</dbReference>
<keyword evidence="1" id="KW-0479">Metal-binding</keyword>
<sequence length="549" mass="60615">MESTLFESFTVSPDSTPQTPSPRTSVSLDDLHISPHVFDNHPLKPADLDQPTTHNIFFDSYHQYPNDMADDTITHSVENPAIWSGNHSSPYYSSQRGSLLQELYSGEDRQHDMYMDNAAETRSLGGSDWNQMPPSALPPHLHDHSIHRRASFPTVRHDRDGPTFIGNDNSDAYGPYTSRTDMLYSEPLSMDGSPQLSAEPSILHGHPMLGHAAHLEDSYLVSPHHSLRELDPRDGIKLEDSQHVIVPSQHQHQQQQQQQQCVFYPRPPSSSGLSPMPMYMSPHGAIPIQHTDDAASKETQYLRRRCFNCHTTEPPSWRRSTLNPGKIVCNKCGLYERTHLRPRPHRFDELRAGNKARKHSQSKVLGGSSSPKERAGALIKKEQGDYEFETPSRRGSVSGSSVHSACSDYDDNVSVYSSSGSVGGTGSSYNSPLMSSFSIPRMSPSLSPPMPASEAGGIRLPNAPLHDIASLGSQPNSPRKAATSPYYNTNGRPISPAGGDYFGRRSSLPVDHQQRAPVGLPETTGWQTVPMPELEGKRSRSSSTKPMDS</sequence>
<dbReference type="InterPro" id="IPR013088">
    <property type="entry name" value="Znf_NHR/GATA"/>
</dbReference>
<dbReference type="GO" id="GO:0008270">
    <property type="term" value="F:zinc ion binding"/>
    <property type="evidence" value="ECO:0007669"/>
    <property type="project" value="UniProtKB-KW"/>
</dbReference>
<evidence type="ECO:0000256" key="2">
    <source>
        <dbReference type="SAM" id="MobiDB-lite"/>
    </source>
</evidence>
<dbReference type="SMART" id="SM00401">
    <property type="entry name" value="ZnF_GATA"/>
    <property type="match status" value="1"/>
</dbReference>
<evidence type="ECO:0000313" key="5">
    <source>
        <dbReference type="Proteomes" id="UP000294933"/>
    </source>
</evidence>
<feature type="region of interest" description="Disordered" evidence="2">
    <location>
        <begin position="345"/>
        <end position="404"/>
    </location>
</feature>
<dbReference type="GO" id="GO:0043565">
    <property type="term" value="F:sequence-specific DNA binding"/>
    <property type="evidence" value="ECO:0007669"/>
    <property type="project" value="InterPro"/>
</dbReference>
<dbReference type="Proteomes" id="UP000294933">
    <property type="component" value="Unassembled WGS sequence"/>
</dbReference>
<gene>
    <name evidence="4" type="ORF">BD410DRAFT_833704</name>
</gene>
<dbReference type="STRING" id="50990.A0A4R5XE86"/>
<feature type="compositionally biased region" description="Basic and acidic residues" evidence="2">
    <location>
        <begin position="371"/>
        <end position="384"/>
    </location>
</feature>
<name>A0A4R5XE86_9AGAM</name>
<feature type="region of interest" description="Disordered" evidence="2">
    <location>
        <begin position="1"/>
        <end position="26"/>
    </location>
</feature>
<keyword evidence="1" id="KW-0862">Zinc</keyword>
<evidence type="ECO:0000313" key="4">
    <source>
        <dbReference type="EMBL" id="TDL29391.1"/>
    </source>
</evidence>